<evidence type="ECO:0000256" key="1">
    <source>
        <dbReference type="SAM" id="MobiDB-lite"/>
    </source>
</evidence>
<feature type="signal peptide" evidence="2">
    <location>
        <begin position="1"/>
        <end position="24"/>
    </location>
</feature>
<feature type="compositionally biased region" description="Polar residues" evidence="1">
    <location>
        <begin position="59"/>
        <end position="73"/>
    </location>
</feature>
<name>A0A0J9TGI3_PLAVI</name>
<dbReference type="EMBL" id="KQ235026">
    <property type="protein sequence ID" value="KMZ94284.1"/>
    <property type="molecule type" value="Genomic_DNA"/>
</dbReference>
<keyword evidence="2" id="KW-0732">Signal</keyword>
<proteinExistence type="predicted"/>
<dbReference type="Proteomes" id="UP000053776">
    <property type="component" value="Unassembled WGS sequence"/>
</dbReference>
<reference evidence="3 4" key="1">
    <citation type="submission" date="2011-08" db="EMBL/GenBank/DDBJ databases">
        <title>The Genome Sequence of Plasmodium vivax Mauritania I.</title>
        <authorList>
            <consortium name="The Broad Institute Genome Sequencing Platform"/>
            <consortium name="The Broad Institute Genome Sequencing Center for Infectious Disease"/>
            <person name="Neafsey D."/>
            <person name="Carlton J."/>
            <person name="Barnwell J."/>
            <person name="Collins W."/>
            <person name="Escalante A."/>
            <person name="Mullikin J."/>
            <person name="Saul A."/>
            <person name="Guigo R."/>
            <person name="Camara F."/>
            <person name="Young S.K."/>
            <person name="Zeng Q."/>
            <person name="Gargeya S."/>
            <person name="Fitzgerald M."/>
            <person name="Haas B."/>
            <person name="Abouelleil A."/>
            <person name="Alvarado L."/>
            <person name="Arachchi H.M."/>
            <person name="Berlin A."/>
            <person name="Brown A."/>
            <person name="Chapman S.B."/>
            <person name="Chen Z."/>
            <person name="Dunbar C."/>
            <person name="Freedman E."/>
            <person name="Gearin G."/>
            <person name="Gellesch M."/>
            <person name="Goldberg J."/>
            <person name="Griggs A."/>
            <person name="Gujja S."/>
            <person name="Heiman D."/>
            <person name="Howarth C."/>
            <person name="Larson L."/>
            <person name="Lui A."/>
            <person name="MacDonald P.J.P."/>
            <person name="Montmayeur A."/>
            <person name="Murphy C."/>
            <person name="Neiman D."/>
            <person name="Pearson M."/>
            <person name="Priest M."/>
            <person name="Roberts A."/>
            <person name="Saif S."/>
            <person name="Shea T."/>
            <person name="Shenoy N."/>
            <person name="Sisk P."/>
            <person name="Stolte C."/>
            <person name="Sykes S."/>
            <person name="Wortman J."/>
            <person name="Nusbaum C."/>
            <person name="Birren B."/>
        </authorList>
    </citation>
    <scope>NUCLEOTIDE SEQUENCE [LARGE SCALE GENOMIC DNA]</scope>
    <source>
        <strain evidence="3 4">Mauritania I</strain>
    </source>
</reference>
<feature type="compositionally biased region" description="Basic and acidic residues" evidence="1">
    <location>
        <begin position="39"/>
        <end position="58"/>
    </location>
</feature>
<sequence>MGHLKKWRLFCCVYLLVAGIGTLALRKSKVDGGAIGIQGKEKKGPVEKASGEEVKKNGAETNQTSVKVCSGSDSKGGAGEGCPVEASATSGAEQTGEKQDVGKVQNVEVQNDASNKKSILDSVVIPEDSFESAKSLCEFVVIKSEQFKAFCKKSNLFKEIQLLKQKDPNLYAQIAGESYENEATSSFQVLKDEGDRKIVMEDDRHNPKMSIFFLFQKMCVGGIPLACTNILKVDNVFDVNQSGGQLGGGSAGKAEAEDVEGEITGAAEEQASQGASESVADLTEEGS</sequence>
<organism evidence="3 4">
    <name type="scientific">Plasmodium vivax Mauritania I</name>
    <dbReference type="NCBI Taxonomy" id="1035515"/>
    <lineage>
        <taxon>Eukaryota</taxon>
        <taxon>Sar</taxon>
        <taxon>Alveolata</taxon>
        <taxon>Apicomplexa</taxon>
        <taxon>Aconoidasida</taxon>
        <taxon>Haemosporida</taxon>
        <taxon>Plasmodiidae</taxon>
        <taxon>Plasmodium</taxon>
        <taxon>Plasmodium (Plasmodium)</taxon>
    </lineage>
</organism>
<gene>
    <name evidence="3" type="ORF">PVMG_02510</name>
</gene>
<dbReference type="OrthoDB" id="385873at2759"/>
<feature type="compositionally biased region" description="Low complexity" evidence="1">
    <location>
        <begin position="265"/>
        <end position="278"/>
    </location>
</feature>
<dbReference type="AlphaFoldDB" id="A0A0J9TGI3"/>
<protein>
    <recommendedName>
        <fullName evidence="5">Rhoptry neck protein 12</fullName>
    </recommendedName>
</protein>
<feature type="region of interest" description="Disordered" evidence="1">
    <location>
        <begin position="36"/>
        <end position="103"/>
    </location>
</feature>
<feature type="region of interest" description="Disordered" evidence="1">
    <location>
        <begin position="245"/>
        <end position="287"/>
    </location>
</feature>
<feature type="chain" id="PRO_5005323395" description="Rhoptry neck protein 12" evidence="2">
    <location>
        <begin position="25"/>
        <end position="287"/>
    </location>
</feature>
<evidence type="ECO:0008006" key="5">
    <source>
        <dbReference type="Google" id="ProtNLM"/>
    </source>
</evidence>
<accession>A0A0J9TGI3</accession>
<evidence type="ECO:0000313" key="4">
    <source>
        <dbReference type="Proteomes" id="UP000053776"/>
    </source>
</evidence>
<evidence type="ECO:0000256" key="2">
    <source>
        <dbReference type="SAM" id="SignalP"/>
    </source>
</evidence>
<evidence type="ECO:0000313" key="3">
    <source>
        <dbReference type="EMBL" id="KMZ94284.1"/>
    </source>
</evidence>